<evidence type="ECO:0000259" key="1">
    <source>
        <dbReference type="PROSITE" id="PS51186"/>
    </source>
</evidence>
<evidence type="ECO:0000313" key="2">
    <source>
        <dbReference type="EMBL" id="GGJ24272.1"/>
    </source>
</evidence>
<gene>
    <name evidence="2" type="ORF">GCM10008938_08030</name>
</gene>
<name>A0ABQ2CVR8_9DEIO</name>
<comment type="caution">
    <text evidence="2">The sequence shown here is derived from an EMBL/GenBank/DDBJ whole genome shotgun (WGS) entry which is preliminary data.</text>
</comment>
<evidence type="ECO:0000313" key="3">
    <source>
        <dbReference type="Proteomes" id="UP000632222"/>
    </source>
</evidence>
<proteinExistence type="predicted"/>
<sequence>MIDMDLGQGYRIQPITYQEYLDACARIEDRIFGDYFAFRWTDTRTPEQQARIQELGKMPKGIQVCLGLFFEGELIGWQYSEQLNAQTIVMKDTGWLADHQNKGLYSRLLPELLKLFEALGFEMVLSYHRQTNNQVILPKLKAGFFINGFRVDSYGMNVELIYAFNPDYREALHVRSGYRTPRGRMAELLGLSGV</sequence>
<protein>
    <recommendedName>
        <fullName evidence="1">N-acetyltransferase domain-containing protein</fullName>
    </recommendedName>
</protein>
<dbReference type="PROSITE" id="PS51186">
    <property type="entry name" value="GNAT"/>
    <property type="match status" value="1"/>
</dbReference>
<dbReference type="InterPro" id="IPR016181">
    <property type="entry name" value="Acyl_CoA_acyltransferase"/>
</dbReference>
<keyword evidence="3" id="KW-1185">Reference proteome</keyword>
<dbReference type="SUPFAM" id="SSF55729">
    <property type="entry name" value="Acyl-CoA N-acyltransferases (Nat)"/>
    <property type="match status" value="1"/>
</dbReference>
<accession>A0ABQ2CVR8</accession>
<dbReference type="InterPro" id="IPR000182">
    <property type="entry name" value="GNAT_dom"/>
</dbReference>
<dbReference type="Proteomes" id="UP000632222">
    <property type="component" value="Unassembled WGS sequence"/>
</dbReference>
<organism evidence="2 3">
    <name type="scientific">Deinococcus roseus</name>
    <dbReference type="NCBI Taxonomy" id="392414"/>
    <lineage>
        <taxon>Bacteria</taxon>
        <taxon>Thermotogati</taxon>
        <taxon>Deinococcota</taxon>
        <taxon>Deinococci</taxon>
        <taxon>Deinococcales</taxon>
        <taxon>Deinococcaceae</taxon>
        <taxon>Deinococcus</taxon>
    </lineage>
</organism>
<dbReference type="Gene3D" id="3.40.630.30">
    <property type="match status" value="1"/>
</dbReference>
<dbReference type="EMBL" id="BMOD01000002">
    <property type="protein sequence ID" value="GGJ24272.1"/>
    <property type="molecule type" value="Genomic_DNA"/>
</dbReference>
<reference evidence="3" key="1">
    <citation type="journal article" date="2019" name="Int. J. Syst. Evol. Microbiol.">
        <title>The Global Catalogue of Microorganisms (GCM) 10K type strain sequencing project: providing services to taxonomists for standard genome sequencing and annotation.</title>
        <authorList>
            <consortium name="The Broad Institute Genomics Platform"/>
            <consortium name="The Broad Institute Genome Sequencing Center for Infectious Disease"/>
            <person name="Wu L."/>
            <person name="Ma J."/>
        </authorList>
    </citation>
    <scope>NUCLEOTIDE SEQUENCE [LARGE SCALE GENOMIC DNA]</scope>
    <source>
        <strain evidence="3">JCM 14370</strain>
    </source>
</reference>
<feature type="domain" description="N-acetyltransferase" evidence="1">
    <location>
        <begin position="10"/>
        <end position="175"/>
    </location>
</feature>